<dbReference type="GO" id="GO:0000049">
    <property type="term" value="F:tRNA binding"/>
    <property type="evidence" value="ECO:0007669"/>
    <property type="project" value="UniProtKB-KW"/>
</dbReference>
<dbReference type="PROSITE" id="PS51257">
    <property type="entry name" value="PROKAR_LIPOPROTEIN"/>
    <property type="match status" value="1"/>
</dbReference>
<dbReference type="GO" id="GO:0004045">
    <property type="term" value="F:peptidyl-tRNA hydrolase activity"/>
    <property type="evidence" value="ECO:0007669"/>
    <property type="project" value="InterPro"/>
</dbReference>
<feature type="compositionally biased region" description="Low complexity" evidence="4">
    <location>
        <begin position="34"/>
        <end position="47"/>
    </location>
</feature>
<name>A0A0L0D134_THETB</name>
<keyword evidence="5" id="KW-0732">Signal</keyword>
<organism evidence="6 7">
    <name type="scientific">Thecamonas trahens ATCC 50062</name>
    <dbReference type="NCBI Taxonomy" id="461836"/>
    <lineage>
        <taxon>Eukaryota</taxon>
        <taxon>Apusozoa</taxon>
        <taxon>Apusomonadida</taxon>
        <taxon>Apusomonadidae</taxon>
        <taxon>Thecamonas</taxon>
    </lineage>
</organism>
<dbReference type="Gene3D" id="3.40.50.1470">
    <property type="entry name" value="Peptidyl-tRNA hydrolase"/>
    <property type="match status" value="1"/>
</dbReference>
<keyword evidence="1" id="KW-0820">tRNA-binding</keyword>
<dbReference type="AlphaFoldDB" id="A0A0L0D134"/>
<protein>
    <submittedName>
        <fullName evidence="6">Peptidyl-tRNA hydrolase</fullName>
    </submittedName>
</protein>
<evidence type="ECO:0000256" key="2">
    <source>
        <dbReference type="ARBA" id="ARBA00022801"/>
    </source>
</evidence>
<dbReference type="InterPro" id="IPR001328">
    <property type="entry name" value="Pept_tRNA_hydro"/>
</dbReference>
<dbReference type="OrthoDB" id="1711136at2759"/>
<dbReference type="GeneID" id="25559882"/>
<dbReference type="EMBL" id="GL349433">
    <property type="protein sequence ID" value="KNC45941.1"/>
    <property type="molecule type" value="Genomic_DNA"/>
</dbReference>
<dbReference type="RefSeq" id="XP_013762924.1">
    <property type="nucleotide sequence ID" value="XM_013907470.1"/>
</dbReference>
<dbReference type="PANTHER" id="PTHR17224">
    <property type="entry name" value="PEPTIDYL-TRNA HYDROLASE"/>
    <property type="match status" value="1"/>
</dbReference>
<keyword evidence="7" id="KW-1185">Reference proteome</keyword>
<dbReference type="STRING" id="461836.A0A0L0D134"/>
<dbReference type="InterPro" id="IPR036416">
    <property type="entry name" value="Pept_tRNA_hydro_sf"/>
</dbReference>
<feature type="signal peptide" evidence="5">
    <location>
        <begin position="1"/>
        <end position="24"/>
    </location>
</feature>
<evidence type="ECO:0000256" key="1">
    <source>
        <dbReference type="ARBA" id="ARBA00022555"/>
    </source>
</evidence>
<dbReference type="OMA" id="FGTCRFK"/>
<evidence type="ECO:0000313" key="7">
    <source>
        <dbReference type="Proteomes" id="UP000054408"/>
    </source>
</evidence>
<dbReference type="Proteomes" id="UP000054408">
    <property type="component" value="Unassembled WGS sequence"/>
</dbReference>
<dbReference type="PANTHER" id="PTHR17224:SF1">
    <property type="entry name" value="PEPTIDYL-TRNA HYDROLASE"/>
    <property type="match status" value="1"/>
</dbReference>
<reference evidence="6 7" key="1">
    <citation type="submission" date="2010-05" db="EMBL/GenBank/DDBJ databases">
        <title>The Genome Sequence of Thecamonas trahens ATCC 50062.</title>
        <authorList>
            <consortium name="The Broad Institute Genome Sequencing Platform"/>
            <person name="Russ C."/>
            <person name="Cuomo C."/>
            <person name="Shea T."/>
            <person name="Young S.K."/>
            <person name="Zeng Q."/>
            <person name="Koehrsen M."/>
            <person name="Haas B."/>
            <person name="Borodovsky M."/>
            <person name="Guigo R."/>
            <person name="Alvarado L."/>
            <person name="Berlin A."/>
            <person name="Bochicchio J."/>
            <person name="Borenstein D."/>
            <person name="Chapman S."/>
            <person name="Chen Z."/>
            <person name="Freedman E."/>
            <person name="Gellesch M."/>
            <person name="Goldberg J."/>
            <person name="Griggs A."/>
            <person name="Gujja S."/>
            <person name="Heilman E."/>
            <person name="Heiman D."/>
            <person name="Hepburn T."/>
            <person name="Howarth C."/>
            <person name="Jen D."/>
            <person name="Larson L."/>
            <person name="Mehta T."/>
            <person name="Park D."/>
            <person name="Pearson M."/>
            <person name="Roberts A."/>
            <person name="Saif S."/>
            <person name="Shenoy N."/>
            <person name="Sisk P."/>
            <person name="Stolte C."/>
            <person name="Sykes S."/>
            <person name="Thomson T."/>
            <person name="Walk T."/>
            <person name="White J."/>
            <person name="Yandava C."/>
            <person name="Burger G."/>
            <person name="Gray M.W."/>
            <person name="Holland P.W.H."/>
            <person name="King N."/>
            <person name="Lang F.B.F."/>
            <person name="Roger A.J."/>
            <person name="Ruiz-Trillo I."/>
            <person name="Lander E."/>
            <person name="Nusbaum C."/>
        </authorList>
    </citation>
    <scope>NUCLEOTIDE SEQUENCE [LARGE SCALE GENOMIC DNA]</scope>
    <source>
        <strain evidence="6 7">ATCC 50062</strain>
    </source>
</reference>
<evidence type="ECO:0000256" key="5">
    <source>
        <dbReference type="SAM" id="SignalP"/>
    </source>
</evidence>
<dbReference type="eggNOG" id="KOG2255">
    <property type="taxonomic scope" value="Eukaryota"/>
</dbReference>
<keyword evidence="3" id="KW-0694">RNA-binding</keyword>
<proteinExistence type="predicted"/>
<evidence type="ECO:0000313" key="6">
    <source>
        <dbReference type="EMBL" id="KNC45941.1"/>
    </source>
</evidence>
<feature type="chain" id="PRO_5005537043" evidence="5">
    <location>
        <begin position="25"/>
        <end position="340"/>
    </location>
</feature>
<keyword evidence="2 6" id="KW-0378">Hydrolase</keyword>
<gene>
    <name evidence="6" type="ORF">AMSG_00055</name>
</gene>
<evidence type="ECO:0000256" key="3">
    <source>
        <dbReference type="ARBA" id="ARBA00022884"/>
    </source>
</evidence>
<accession>A0A0L0D134</accession>
<dbReference type="Pfam" id="PF01195">
    <property type="entry name" value="Pept_tRNA_hydro"/>
    <property type="match status" value="2"/>
</dbReference>
<sequence>MLRLARGSAAQAVSAGACLPLVAAATTTAASTMSAAASSPPSSSSHTPDGDEGDVAAPAHRVAMVGLGNPGRSYAYTRHNAGATVLAALVAKYLEPAHGVRSAPECWRGGVEAEASAGGKANLLSATVQCYEAMFEAPMSGLTREPWDAIDVLSVRAAAATREHGVSHPTAHAALIFPHTYMNRSGIAVAQFADAYGLELGPEGSDLLLVCYDDLNLPLGALKLVSKRTRKGEKKIPHNGLRSVCSKLPDGSLVARLRIGIGRPTDGTPVTDFVLSEFDSSERKALHAVASFATHVIRVLLHRGVDRAANIANNYTASEFASAYARAISQRAAESLLPQA</sequence>
<feature type="region of interest" description="Disordered" evidence="4">
    <location>
        <begin position="34"/>
        <end position="55"/>
    </location>
</feature>
<dbReference type="SUPFAM" id="SSF53178">
    <property type="entry name" value="Peptidyl-tRNA hydrolase-like"/>
    <property type="match status" value="2"/>
</dbReference>
<evidence type="ECO:0000256" key="4">
    <source>
        <dbReference type="SAM" id="MobiDB-lite"/>
    </source>
</evidence>